<dbReference type="KEGG" id="bpy:Bphyt_1146"/>
<dbReference type="HOGENOM" id="CLU_2697482_0_0_4"/>
<organism evidence="1 2">
    <name type="scientific">Paraburkholderia phytofirmans (strain DSM 17436 / LMG 22146 / PsJN)</name>
    <name type="common">Burkholderia phytofirmans</name>
    <dbReference type="NCBI Taxonomy" id="398527"/>
    <lineage>
        <taxon>Bacteria</taxon>
        <taxon>Pseudomonadati</taxon>
        <taxon>Pseudomonadota</taxon>
        <taxon>Betaproteobacteria</taxon>
        <taxon>Burkholderiales</taxon>
        <taxon>Burkholderiaceae</taxon>
        <taxon>Paraburkholderia</taxon>
    </lineage>
</organism>
<protein>
    <submittedName>
        <fullName evidence="1">Uncharacterized protein</fullName>
    </submittedName>
</protein>
<dbReference type="eggNOG" id="ENOG50316PU">
    <property type="taxonomic scope" value="Bacteria"/>
</dbReference>
<dbReference type="EMBL" id="CP001052">
    <property type="protein sequence ID" value="ACD15562.1"/>
    <property type="molecule type" value="Genomic_DNA"/>
</dbReference>
<gene>
    <name evidence="1" type="ordered locus">Bphyt_1146</name>
</gene>
<sequence length="90" mass="9971">MRCAAFRLGASNAETAPMTPEKILSMFERQYLEGKTPVDLEQTCASFASWLAAAWDLLDGEQKTLLLSVGASLWREGYNLRAGTATKDLW</sequence>
<proteinExistence type="predicted"/>
<dbReference type="STRING" id="398527.Bphyt_1146"/>
<evidence type="ECO:0000313" key="2">
    <source>
        <dbReference type="Proteomes" id="UP000001739"/>
    </source>
</evidence>
<dbReference type="Proteomes" id="UP000001739">
    <property type="component" value="Chromosome 1"/>
</dbReference>
<accession>B2T1V1</accession>
<evidence type="ECO:0000313" key="1">
    <source>
        <dbReference type="EMBL" id="ACD15562.1"/>
    </source>
</evidence>
<reference evidence="1 2" key="1">
    <citation type="journal article" date="2011" name="J. Bacteriol.">
        <title>Complete genome sequence of the plant growth-promoting endophyte Burkholderia phytofirmans strain PsJN.</title>
        <authorList>
            <person name="Weilharter A."/>
            <person name="Mitter B."/>
            <person name="Shin M.V."/>
            <person name="Chain P.S."/>
            <person name="Nowak J."/>
            <person name="Sessitsch A."/>
        </authorList>
    </citation>
    <scope>NUCLEOTIDE SEQUENCE [LARGE SCALE GENOMIC DNA]</scope>
    <source>
        <strain evidence="2">DSM 17436 / LMG 22146 / PsJN</strain>
    </source>
</reference>
<dbReference type="AlphaFoldDB" id="B2T1V1"/>
<name>B2T1V1_PARPJ</name>